<protein>
    <submittedName>
        <fullName evidence="3">D-alanyl-D-alanine carboxypeptidase/D-alanyl-D-alanine-endopeptidase</fullName>
        <ecNumber evidence="3">3.4.16.4</ecNumber>
    </submittedName>
</protein>
<evidence type="ECO:0000256" key="2">
    <source>
        <dbReference type="ARBA" id="ARBA00022801"/>
    </source>
</evidence>
<organism evidence="3 4">
    <name type="scientific">Candidatus Cetobacterium colombiensis</name>
    <dbReference type="NCBI Taxonomy" id="3073100"/>
    <lineage>
        <taxon>Bacteria</taxon>
        <taxon>Fusobacteriati</taxon>
        <taxon>Fusobacteriota</taxon>
        <taxon>Fusobacteriia</taxon>
        <taxon>Fusobacteriales</taxon>
        <taxon>Fusobacteriaceae</taxon>
        <taxon>Cetobacterium</taxon>
    </lineage>
</organism>
<keyword evidence="3" id="KW-0645">Protease</keyword>
<sequence>MKKKYIYLTLITAFLTSCTNSNKIDNNIETQNTLMPEKIIREQVLQTKVESRAKKSKAMDKFINSKTLEHGNVSFFAVDLQNGKVVDNYRGETALVPASVLKVVTSATALEVLGPNTVLETKVLYDGKISKDGVLNGNIYIQGGGDPTLGSDGISIDREEFLKKWMIEVKRAGIKSINGNIIVLDDLFGYEGIPGKWLWEDLGTNYGQGTYGISVFDNIYTLYLNTDISGSKPKIIKTKPEIAGLTFDNQGLVTSGGKKNLYVRGVPLENKRRIYGVVPQNKNGLTIQSDIPDPGLFLGQYFSYYLKRENIKFNGNITTARLNSQRPKNPKIIAVTQSPPISEIVKILLTRSDNHYTEHLYQLIEKTKGISIQKYWEDKGVDIHSLTLRDGSGLSRGNTVSAKLLVDILIESQSNLENLLPVAGKDGTVALFLKNSPLEGNVKVKSGSMSGIQSYAGYVNKNGKKYAFAIIINHWNGDRKELRNKIETLLNDIF</sequence>
<evidence type="ECO:0000256" key="1">
    <source>
        <dbReference type="ARBA" id="ARBA00006096"/>
    </source>
</evidence>
<reference evidence="4" key="1">
    <citation type="submission" date="2023-07" db="EMBL/GenBank/DDBJ databases">
        <authorList>
            <person name="Colorado M.A."/>
            <person name="Villamil L.M."/>
            <person name="Melo J.F."/>
            <person name="Rodriguez J.A."/>
            <person name="Ruiz R.Y."/>
        </authorList>
    </citation>
    <scope>NUCLEOTIDE SEQUENCE [LARGE SCALE GENOMIC DNA]</scope>
    <source>
        <strain evidence="4">C33</strain>
    </source>
</reference>
<dbReference type="PANTHER" id="PTHR30023:SF0">
    <property type="entry name" value="PENICILLIN-SENSITIVE CARBOXYPEPTIDASE A"/>
    <property type="match status" value="1"/>
</dbReference>
<comment type="similarity">
    <text evidence="1">Belongs to the peptidase S13 family.</text>
</comment>
<keyword evidence="4" id="KW-1185">Reference proteome</keyword>
<dbReference type="PANTHER" id="PTHR30023">
    <property type="entry name" value="D-ALANYL-D-ALANINE CARBOXYPEPTIDASE"/>
    <property type="match status" value="1"/>
</dbReference>
<dbReference type="Proteomes" id="UP001279681">
    <property type="component" value="Unassembled WGS sequence"/>
</dbReference>
<dbReference type="PROSITE" id="PS51257">
    <property type="entry name" value="PROKAR_LIPOPROTEIN"/>
    <property type="match status" value="1"/>
</dbReference>
<accession>A0ABU4W8I2</accession>
<dbReference type="GO" id="GO:0009002">
    <property type="term" value="F:serine-type D-Ala-D-Ala carboxypeptidase activity"/>
    <property type="evidence" value="ECO:0007669"/>
    <property type="project" value="UniProtKB-EC"/>
</dbReference>
<dbReference type="PRINTS" id="PR00922">
    <property type="entry name" value="DADACBPTASE3"/>
</dbReference>
<comment type="caution">
    <text evidence="3">The sequence shown here is derived from an EMBL/GenBank/DDBJ whole genome shotgun (WGS) entry which is preliminary data.</text>
</comment>
<dbReference type="Gene3D" id="3.50.80.20">
    <property type="entry name" value="D-Ala-D-Ala carboxypeptidase C, peptidase S13"/>
    <property type="match status" value="1"/>
</dbReference>
<dbReference type="InterPro" id="IPR000667">
    <property type="entry name" value="Peptidase_S13"/>
</dbReference>
<name>A0ABU4W8I2_9FUSO</name>
<gene>
    <name evidence="3" type="primary">dacB</name>
    <name evidence="3" type="ORF">RFV38_00575</name>
</gene>
<keyword evidence="2 3" id="KW-0378">Hydrolase</keyword>
<dbReference type="EC" id="3.4.16.4" evidence="3"/>
<dbReference type="EMBL" id="JAVIKH010000001">
    <property type="protein sequence ID" value="MDX8335004.1"/>
    <property type="molecule type" value="Genomic_DNA"/>
</dbReference>
<dbReference type="InterPro" id="IPR012338">
    <property type="entry name" value="Beta-lactam/transpept-like"/>
</dbReference>
<dbReference type="SUPFAM" id="SSF56601">
    <property type="entry name" value="beta-lactamase/transpeptidase-like"/>
    <property type="match status" value="1"/>
</dbReference>
<proteinExistence type="inferred from homology"/>
<keyword evidence="3" id="KW-0121">Carboxypeptidase</keyword>
<evidence type="ECO:0000313" key="3">
    <source>
        <dbReference type="EMBL" id="MDX8335004.1"/>
    </source>
</evidence>
<dbReference type="Gene3D" id="3.40.710.10">
    <property type="entry name" value="DD-peptidase/beta-lactamase superfamily"/>
    <property type="match status" value="2"/>
</dbReference>
<evidence type="ECO:0000313" key="4">
    <source>
        <dbReference type="Proteomes" id="UP001279681"/>
    </source>
</evidence>
<dbReference type="NCBIfam" id="TIGR00666">
    <property type="entry name" value="PBP4"/>
    <property type="match status" value="1"/>
</dbReference>
<dbReference type="RefSeq" id="WP_320312417.1">
    <property type="nucleotide sequence ID" value="NZ_JAVIKH010000001.1"/>
</dbReference>
<dbReference type="Pfam" id="PF02113">
    <property type="entry name" value="Peptidase_S13"/>
    <property type="match status" value="1"/>
</dbReference>